<evidence type="ECO:0008006" key="3">
    <source>
        <dbReference type="Google" id="ProtNLM"/>
    </source>
</evidence>
<organism evidence="1 2">
    <name type="scientific">Hyalangium rubrum</name>
    <dbReference type="NCBI Taxonomy" id="3103134"/>
    <lineage>
        <taxon>Bacteria</taxon>
        <taxon>Pseudomonadati</taxon>
        <taxon>Myxococcota</taxon>
        <taxon>Myxococcia</taxon>
        <taxon>Myxococcales</taxon>
        <taxon>Cystobacterineae</taxon>
        <taxon>Archangiaceae</taxon>
        <taxon>Hyalangium</taxon>
    </lineage>
</organism>
<proteinExistence type="predicted"/>
<dbReference type="EMBL" id="JAXIVS010000024">
    <property type="protein sequence ID" value="MDY7232913.1"/>
    <property type="molecule type" value="Genomic_DNA"/>
</dbReference>
<name>A0ABU5HHG7_9BACT</name>
<gene>
    <name evidence="1" type="ORF">SYV04_41390</name>
</gene>
<evidence type="ECO:0000313" key="2">
    <source>
        <dbReference type="Proteomes" id="UP001291309"/>
    </source>
</evidence>
<reference evidence="1 2" key="1">
    <citation type="submission" date="2023-12" db="EMBL/GenBank/DDBJ databases">
        <title>the genome sequence of Hyalangium sp. s54d21.</title>
        <authorList>
            <person name="Zhang X."/>
        </authorList>
    </citation>
    <scope>NUCLEOTIDE SEQUENCE [LARGE SCALE GENOMIC DNA]</scope>
    <source>
        <strain evidence="2">s54d21</strain>
    </source>
</reference>
<keyword evidence="2" id="KW-1185">Reference proteome</keyword>
<accession>A0ABU5HHG7</accession>
<protein>
    <recommendedName>
        <fullName evidence="3">RCC1 repeat-containing protein</fullName>
    </recommendedName>
</protein>
<comment type="caution">
    <text evidence="1">The sequence shown here is derived from an EMBL/GenBank/DDBJ whole genome shotgun (WGS) entry which is preliminary data.</text>
</comment>
<dbReference type="Proteomes" id="UP001291309">
    <property type="component" value="Unassembled WGS sequence"/>
</dbReference>
<dbReference type="RefSeq" id="WP_321551630.1">
    <property type="nucleotide sequence ID" value="NZ_JAXIVS010000024.1"/>
</dbReference>
<sequence>MRSDGTVWAWGSNTRQLQLGPGGAHV</sequence>
<evidence type="ECO:0000313" key="1">
    <source>
        <dbReference type="EMBL" id="MDY7232913.1"/>
    </source>
</evidence>